<accession>A0A4R3KX22</accession>
<dbReference type="InterPro" id="IPR005632">
    <property type="entry name" value="Chaperone_Skp"/>
</dbReference>
<evidence type="ECO:0000256" key="1">
    <source>
        <dbReference type="ARBA" id="ARBA00009091"/>
    </source>
</evidence>
<evidence type="ECO:0000256" key="3">
    <source>
        <dbReference type="SAM" id="Coils"/>
    </source>
</evidence>
<sequence>MKKLLFLVLIICGGVLSSHAQKFGYIDSEYILRHMPEYAEAQQQLDALSGQWQQDIERRQAEIEQMYKAYQSEQVLLTPEMRQKREEEIVEKEQALRDYQRGKFGFEGELYQKRKELVKPIQDKIYKAVEEVAKEGLYAVIFDRTSELIMLYADERFDKSDDVLEALGLNPGEFVE</sequence>
<keyword evidence="3" id="KW-0175">Coiled coil</keyword>
<dbReference type="RefSeq" id="WP_132127802.1">
    <property type="nucleotide sequence ID" value="NZ_CP042432.1"/>
</dbReference>
<name>A0A4R3KX22_9SPHI</name>
<comment type="caution">
    <text evidence="5">The sequence shown here is derived from an EMBL/GenBank/DDBJ whole genome shotgun (WGS) entry which is preliminary data.</text>
</comment>
<dbReference type="InterPro" id="IPR024930">
    <property type="entry name" value="Skp_dom_sf"/>
</dbReference>
<dbReference type="Proteomes" id="UP000295807">
    <property type="component" value="Unassembled WGS sequence"/>
</dbReference>
<evidence type="ECO:0000256" key="4">
    <source>
        <dbReference type="SAM" id="SignalP"/>
    </source>
</evidence>
<dbReference type="OrthoDB" id="9788552at2"/>
<dbReference type="Gene3D" id="3.30.910.20">
    <property type="entry name" value="Skp domain"/>
    <property type="match status" value="1"/>
</dbReference>
<dbReference type="GO" id="GO:0050821">
    <property type="term" value="P:protein stabilization"/>
    <property type="evidence" value="ECO:0007669"/>
    <property type="project" value="TreeGrafter"/>
</dbReference>
<dbReference type="PANTHER" id="PTHR35089">
    <property type="entry name" value="CHAPERONE PROTEIN SKP"/>
    <property type="match status" value="1"/>
</dbReference>
<protein>
    <submittedName>
        <fullName evidence="5">Periplasmic chaperone for outer membrane proteins Skp</fullName>
    </submittedName>
</protein>
<dbReference type="AlphaFoldDB" id="A0A4R3KX22"/>
<dbReference type="PANTHER" id="PTHR35089:SF1">
    <property type="entry name" value="CHAPERONE PROTEIN SKP"/>
    <property type="match status" value="1"/>
</dbReference>
<keyword evidence="2 4" id="KW-0732">Signal</keyword>
<evidence type="ECO:0000256" key="2">
    <source>
        <dbReference type="ARBA" id="ARBA00022729"/>
    </source>
</evidence>
<feature type="signal peptide" evidence="4">
    <location>
        <begin position="1"/>
        <end position="20"/>
    </location>
</feature>
<feature type="coiled-coil region" evidence="3">
    <location>
        <begin position="53"/>
        <end position="102"/>
    </location>
</feature>
<evidence type="ECO:0000313" key="6">
    <source>
        <dbReference type="Proteomes" id="UP000295807"/>
    </source>
</evidence>
<evidence type="ECO:0000313" key="5">
    <source>
        <dbReference type="EMBL" id="TCS90367.1"/>
    </source>
</evidence>
<dbReference type="SUPFAM" id="SSF111384">
    <property type="entry name" value="OmpH-like"/>
    <property type="match status" value="1"/>
</dbReference>
<keyword evidence="6" id="KW-1185">Reference proteome</keyword>
<dbReference type="Pfam" id="PF03938">
    <property type="entry name" value="OmpH"/>
    <property type="match status" value="1"/>
</dbReference>
<organism evidence="5 6">
    <name type="scientific">Anseongella ginsenosidimutans</name>
    <dbReference type="NCBI Taxonomy" id="496056"/>
    <lineage>
        <taxon>Bacteria</taxon>
        <taxon>Pseudomonadati</taxon>
        <taxon>Bacteroidota</taxon>
        <taxon>Sphingobacteriia</taxon>
        <taxon>Sphingobacteriales</taxon>
        <taxon>Sphingobacteriaceae</taxon>
        <taxon>Anseongella</taxon>
    </lineage>
</organism>
<dbReference type="EMBL" id="SMAD01000001">
    <property type="protein sequence ID" value="TCS90367.1"/>
    <property type="molecule type" value="Genomic_DNA"/>
</dbReference>
<comment type="similarity">
    <text evidence="1">Belongs to the Skp family.</text>
</comment>
<proteinExistence type="inferred from homology"/>
<reference evidence="5 6" key="1">
    <citation type="submission" date="2019-03" db="EMBL/GenBank/DDBJ databases">
        <title>Genomic Encyclopedia of Type Strains, Phase IV (KMG-IV): sequencing the most valuable type-strain genomes for metagenomic binning, comparative biology and taxonomic classification.</title>
        <authorList>
            <person name="Goeker M."/>
        </authorList>
    </citation>
    <scope>NUCLEOTIDE SEQUENCE [LARGE SCALE GENOMIC DNA]</scope>
    <source>
        <strain evidence="5 6">DSM 21100</strain>
    </source>
</reference>
<feature type="chain" id="PRO_5020290402" evidence="4">
    <location>
        <begin position="21"/>
        <end position="176"/>
    </location>
</feature>
<gene>
    <name evidence="5" type="ORF">EDD80_101567</name>
</gene>
<dbReference type="SMART" id="SM00935">
    <property type="entry name" value="OmpH"/>
    <property type="match status" value="1"/>
</dbReference>
<dbReference type="GO" id="GO:0005829">
    <property type="term" value="C:cytosol"/>
    <property type="evidence" value="ECO:0007669"/>
    <property type="project" value="TreeGrafter"/>
</dbReference>
<dbReference type="GO" id="GO:0051082">
    <property type="term" value="F:unfolded protein binding"/>
    <property type="evidence" value="ECO:0007669"/>
    <property type="project" value="InterPro"/>
</dbReference>